<gene>
    <name evidence="9" type="ORF">HNR37_000604</name>
</gene>
<dbReference type="InterPro" id="IPR051673">
    <property type="entry name" value="SSDNA_exonuclease_RecJ"/>
</dbReference>
<dbReference type="EMBL" id="JACHID010000003">
    <property type="protein sequence ID" value="MBB5021295.1"/>
    <property type="molecule type" value="Genomic_DNA"/>
</dbReference>
<dbReference type="InterPro" id="IPR004610">
    <property type="entry name" value="RecJ"/>
</dbReference>
<dbReference type="Pfam" id="PF01368">
    <property type="entry name" value="DHH"/>
    <property type="match status" value="1"/>
</dbReference>
<organism evidence="9 10">
    <name type="scientific">Desulfurispira natronophila</name>
    <dbReference type="NCBI Taxonomy" id="682562"/>
    <lineage>
        <taxon>Bacteria</taxon>
        <taxon>Pseudomonadati</taxon>
        <taxon>Chrysiogenota</taxon>
        <taxon>Chrysiogenia</taxon>
        <taxon>Chrysiogenales</taxon>
        <taxon>Chrysiogenaceae</taxon>
        <taxon>Desulfurispira</taxon>
    </lineage>
</organism>
<dbReference type="PANTHER" id="PTHR30255:SF2">
    <property type="entry name" value="SINGLE-STRANDED-DNA-SPECIFIC EXONUCLEASE RECJ"/>
    <property type="match status" value="1"/>
</dbReference>
<dbReference type="InterPro" id="IPR041122">
    <property type="entry name" value="RecJ_OB"/>
</dbReference>
<evidence type="ECO:0000256" key="5">
    <source>
        <dbReference type="ARBA" id="ARBA00022839"/>
    </source>
</evidence>
<evidence type="ECO:0000259" key="8">
    <source>
        <dbReference type="Pfam" id="PF17768"/>
    </source>
</evidence>
<comment type="caution">
    <text evidence="9">The sequence shown here is derived from an EMBL/GenBank/DDBJ whole genome shotgun (WGS) entry which is preliminary data.</text>
</comment>
<keyword evidence="10" id="KW-1185">Reference proteome</keyword>
<sequence>MALQGVRYLWHTPEAEAFTDAPALIRTISTRRAPEQTDDYLNPELSRLTDPFTLHGMSAAMDVIAQAIKKNHSILVYGDYDVDGTVATAMLVRFLRELGGTADYIIPNRFIEGYGLHRETLEQQLEHFDLLITVDCGITGVEEIAWLKKQGKQVIITDHHLPGPELPAANAIINPSQPHCPYPHAICGATVALKLITALRRHLDRDELNLSHYLPLAALATVADVMEILAENRIIVKHGLRLFASRAVTGLKALSQVAQIDPTSISAYHLGFQLGPRLNAAGRLDDAKRVVELLLLNEEQWEQALTIATELDSFNRERQEVEQQMLQEAQEIIETHKYQNDRAIVVAKSGWNEGVVGIVASRIKSRYHRPAIVCSILPDGRAKGSCRFVEGVHGYDELARCSKLLDRFGGHAMAAGLQLPSSHINSFRRLLLQNLNRYPAELFVPQRRAQGALAPELLTVETAAALQQLEPFGNGNSEPVFLTSFTVLDTFQCGRENSHCKVTLLDKLGRRHQAIAFSNNLQPWVNRRVILCYRLRQSTFRQQVRMELQIEDVITKW</sequence>
<feature type="domain" description="DHHA1" evidence="7">
    <location>
        <begin position="343"/>
        <end position="434"/>
    </location>
</feature>
<evidence type="ECO:0000256" key="2">
    <source>
        <dbReference type="ARBA" id="ARBA00019841"/>
    </source>
</evidence>
<dbReference type="Proteomes" id="UP000528322">
    <property type="component" value="Unassembled WGS sequence"/>
</dbReference>
<dbReference type="Pfam" id="PF17768">
    <property type="entry name" value="RecJ_OB"/>
    <property type="match status" value="1"/>
</dbReference>
<name>A0A7W7Y394_9BACT</name>
<comment type="similarity">
    <text evidence="1">Belongs to the RecJ family.</text>
</comment>
<proteinExistence type="inferred from homology"/>
<accession>A0A7W7Y394</accession>
<dbReference type="GO" id="GO:0006310">
    <property type="term" value="P:DNA recombination"/>
    <property type="evidence" value="ECO:0007669"/>
    <property type="project" value="InterPro"/>
</dbReference>
<dbReference type="GO" id="GO:0006281">
    <property type="term" value="P:DNA repair"/>
    <property type="evidence" value="ECO:0007669"/>
    <property type="project" value="InterPro"/>
</dbReference>
<evidence type="ECO:0000313" key="10">
    <source>
        <dbReference type="Proteomes" id="UP000528322"/>
    </source>
</evidence>
<dbReference type="SUPFAM" id="SSF64182">
    <property type="entry name" value="DHH phosphoesterases"/>
    <property type="match status" value="1"/>
</dbReference>
<keyword evidence="4 9" id="KW-0378">Hydrolase</keyword>
<keyword evidence="5 9" id="KW-0269">Exonuclease</keyword>
<dbReference type="InterPro" id="IPR001667">
    <property type="entry name" value="DDH_dom"/>
</dbReference>
<dbReference type="RefSeq" id="WP_183729740.1">
    <property type="nucleotide sequence ID" value="NZ_JACHID010000003.1"/>
</dbReference>
<evidence type="ECO:0000259" key="6">
    <source>
        <dbReference type="Pfam" id="PF01368"/>
    </source>
</evidence>
<keyword evidence="3" id="KW-0540">Nuclease</keyword>
<evidence type="ECO:0000259" key="7">
    <source>
        <dbReference type="Pfam" id="PF02272"/>
    </source>
</evidence>
<dbReference type="AlphaFoldDB" id="A0A7W7Y394"/>
<evidence type="ECO:0000256" key="1">
    <source>
        <dbReference type="ARBA" id="ARBA00005915"/>
    </source>
</evidence>
<dbReference type="Gene3D" id="3.10.310.30">
    <property type="match status" value="1"/>
</dbReference>
<feature type="domain" description="DDH" evidence="6">
    <location>
        <begin position="73"/>
        <end position="220"/>
    </location>
</feature>
<reference evidence="9 10" key="1">
    <citation type="submission" date="2020-08" db="EMBL/GenBank/DDBJ databases">
        <title>Genomic Encyclopedia of Type Strains, Phase IV (KMG-IV): sequencing the most valuable type-strain genomes for metagenomic binning, comparative biology and taxonomic classification.</title>
        <authorList>
            <person name="Goeker M."/>
        </authorList>
    </citation>
    <scope>NUCLEOTIDE SEQUENCE [LARGE SCALE GENOMIC DNA]</scope>
    <source>
        <strain evidence="9 10">DSM 22071</strain>
    </source>
</reference>
<dbReference type="GO" id="GO:0003676">
    <property type="term" value="F:nucleic acid binding"/>
    <property type="evidence" value="ECO:0007669"/>
    <property type="project" value="InterPro"/>
</dbReference>
<evidence type="ECO:0000256" key="3">
    <source>
        <dbReference type="ARBA" id="ARBA00022722"/>
    </source>
</evidence>
<dbReference type="InterPro" id="IPR003156">
    <property type="entry name" value="DHHA1_dom"/>
</dbReference>
<dbReference type="InterPro" id="IPR038763">
    <property type="entry name" value="DHH_sf"/>
</dbReference>
<dbReference type="NCBIfam" id="TIGR00644">
    <property type="entry name" value="recJ"/>
    <property type="match status" value="1"/>
</dbReference>
<evidence type="ECO:0000256" key="4">
    <source>
        <dbReference type="ARBA" id="ARBA00022801"/>
    </source>
</evidence>
<feature type="domain" description="RecJ OB" evidence="8">
    <location>
        <begin position="452"/>
        <end position="552"/>
    </location>
</feature>
<protein>
    <recommendedName>
        <fullName evidence="2">Single-stranded-DNA-specific exonuclease RecJ</fullName>
    </recommendedName>
</protein>
<dbReference type="Pfam" id="PF02272">
    <property type="entry name" value="DHHA1"/>
    <property type="match status" value="1"/>
</dbReference>
<evidence type="ECO:0000313" key="9">
    <source>
        <dbReference type="EMBL" id="MBB5021295.1"/>
    </source>
</evidence>
<dbReference type="Gene3D" id="3.90.1640.30">
    <property type="match status" value="1"/>
</dbReference>
<dbReference type="GO" id="GO:0008409">
    <property type="term" value="F:5'-3' exonuclease activity"/>
    <property type="evidence" value="ECO:0007669"/>
    <property type="project" value="InterPro"/>
</dbReference>
<dbReference type="PANTHER" id="PTHR30255">
    <property type="entry name" value="SINGLE-STRANDED-DNA-SPECIFIC EXONUCLEASE RECJ"/>
    <property type="match status" value="1"/>
</dbReference>